<evidence type="ECO:0000256" key="6">
    <source>
        <dbReference type="HAMAP-Rule" id="MF_01367"/>
    </source>
</evidence>
<dbReference type="InterPro" id="IPR005745">
    <property type="entry name" value="Ribosomal_uL14_bac-type"/>
</dbReference>
<evidence type="ECO:0000256" key="5">
    <source>
        <dbReference type="ARBA" id="ARBA00023274"/>
    </source>
</evidence>
<dbReference type="AlphaFoldDB" id="A0A5B9RBY7"/>
<dbReference type="InterPro" id="IPR000218">
    <property type="entry name" value="Ribosomal_uL14"/>
</dbReference>
<dbReference type="CDD" id="cd00337">
    <property type="entry name" value="Ribosomal_uL14"/>
    <property type="match status" value="1"/>
</dbReference>
<reference evidence="9" key="1">
    <citation type="journal article" date="2019" name="Bot. J. Linn. Soc.">
        <title>Dynamism in plastome structure observed across the phylogenetic tree of ferns.</title>
        <authorList>
            <person name="Lehtonen S."/>
            <person name="Cardenas G.G."/>
        </authorList>
    </citation>
    <scope>NUCLEOTIDE SEQUENCE</scope>
</reference>
<gene>
    <name evidence="6 9" type="primary">rpl14</name>
</gene>
<dbReference type="EMBL" id="MK705751">
    <property type="protein sequence ID" value="QEG57384.1"/>
    <property type="molecule type" value="Genomic_DNA"/>
</dbReference>
<keyword evidence="8 9" id="KW-0150">Chloroplast</keyword>
<dbReference type="SMART" id="SM01374">
    <property type="entry name" value="Ribosomal_L14"/>
    <property type="match status" value="1"/>
</dbReference>
<dbReference type="GO" id="GO:0070180">
    <property type="term" value="F:large ribosomal subunit rRNA binding"/>
    <property type="evidence" value="ECO:0007669"/>
    <property type="project" value="TreeGrafter"/>
</dbReference>
<dbReference type="NCBIfam" id="TIGR01067">
    <property type="entry name" value="rplN_bact"/>
    <property type="match status" value="1"/>
</dbReference>
<comment type="similarity">
    <text evidence="1 6 7">Belongs to the universal ribosomal protein uL14 family.</text>
</comment>
<dbReference type="GO" id="GO:0022625">
    <property type="term" value="C:cytosolic large ribosomal subunit"/>
    <property type="evidence" value="ECO:0007669"/>
    <property type="project" value="TreeGrafter"/>
</dbReference>
<keyword evidence="5 6" id="KW-0687">Ribonucleoprotein</keyword>
<keyword evidence="3 6" id="KW-0694">RNA-binding</keyword>
<evidence type="ECO:0000256" key="7">
    <source>
        <dbReference type="RuleBase" id="RU003949"/>
    </source>
</evidence>
<keyword evidence="2 6" id="KW-0699">rRNA-binding</keyword>
<evidence type="ECO:0000256" key="8">
    <source>
        <dbReference type="RuleBase" id="RU003951"/>
    </source>
</evidence>
<comment type="subcellular location">
    <subcellularLocation>
        <location evidence="6 8">Plastid</location>
        <location evidence="6 8">Chloroplast</location>
    </subcellularLocation>
</comment>
<name>A0A5B9RBY7_9MONI</name>
<geneLocation type="chloroplast" evidence="9"/>
<dbReference type="SUPFAM" id="SSF50193">
    <property type="entry name" value="Ribosomal protein L14"/>
    <property type="match status" value="1"/>
</dbReference>
<dbReference type="GO" id="GO:0003735">
    <property type="term" value="F:structural constituent of ribosome"/>
    <property type="evidence" value="ECO:0007669"/>
    <property type="project" value="InterPro"/>
</dbReference>
<dbReference type="HAMAP" id="MF_01367">
    <property type="entry name" value="Ribosomal_uL14"/>
    <property type="match status" value="1"/>
</dbReference>
<accession>A0A5B9RBY7</accession>
<comment type="function">
    <text evidence="6 8">Binds to 23S rRNA.</text>
</comment>
<proteinExistence type="inferred from homology"/>
<evidence type="ECO:0000256" key="1">
    <source>
        <dbReference type="ARBA" id="ARBA00010745"/>
    </source>
</evidence>
<dbReference type="GO" id="GO:0009507">
    <property type="term" value="C:chloroplast"/>
    <property type="evidence" value="ECO:0007669"/>
    <property type="project" value="UniProtKB-SubCell"/>
</dbReference>
<evidence type="ECO:0000256" key="4">
    <source>
        <dbReference type="ARBA" id="ARBA00022980"/>
    </source>
</evidence>
<dbReference type="RefSeq" id="YP_009690604.1">
    <property type="nucleotide sequence ID" value="NC_044681.1"/>
</dbReference>
<evidence type="ECO:0000256" key="3">
    <source>
        <dbReference type="ARBA" id="ARBA00022884"/>
    </source>
</evidence>
<dbReference type="GeneID" id="41794603"/>
<keyword evidence="8 9" id="KW-0934">Plastid</keyword>
<dbReference type="PANTHER" id="PTHR11761:SF3">
    <property type="entry name" value="LARGE RIBOSOMAL SUBUNIT PROTEIN UL14M"/>
    <property type="match status" value="1"/>
</dbReference>
<evidence type="ECO:0000256" key="2">
    <source>
        <dbReference type="ARBA" id="ARBA00022730"/>
    </source>
</evidence>
<comment type="subunit">
    <text evidence="6 8">Part of the 50S ribosomal subunit.</text>
</comment>
<dbReference type="Gene3D" id="2.40.150.20">
    <property type="entry name" value="Ribosomal protein L14"/>
    <property type="match status" value="1"/>
</dbReference>
<keyword evidence="4 6" id="KW-0689">Ribosomal protein</keyword>
<evidence type="ECO:0000313" key="9">
    <source>
        <dbReference type="EMBL" id="QEG57384.1"/>
    </source>
</evidence>
<protein>
    <recommendedName>
        <fullName evidence="6">Large ribosomal subunit protein uL14c</fullName>
    </recommendedName>
</protein>
<dbReference type="GO" id="GO:0006412">
    <property type="term" value="P:translation"/>
    <property type="evidence" value="ECO:0007669"/>
    <property type="project" value="UniProtKB-UniRule"/>
</dbReference>
<sequence length="122" mass="13180">MIQTQSYLDVADNSGARKSMCIRVLGTGNLKHADTGDTIVAVIKEASPNMTLKRSEVVRAVAACTRKGIKRCNGIILGFDDNAAVVVNQEGSPKGTRIFGPVARELREYNFARIVSLAPEVF</sequence>
<dbReference type="InterPro" id="IPR036853">
    <property type="entry name" value="Ribosomal_uL14_sf"/>
</dbReference>
<dbReference type="PANTHER" id="PTHR11761">
    <property type="entry name" value="50S/60S RIBOSOMAL PROTEIN L14/L23"/>
    <property type="match status" value="1"/>
</dbReference>
<organism evidence="9">
    <name type="scientific">Lindsaea linearis</name>
    <dbReference type="NCBI Taxonomy" id="641179"/>
    <lineage>
        <taxon>Eukaryota</taxon>
        <taxon>Viridiplantae</taxon>
        <taxon>Streptophyta</taxon>
        <taxon>Embryophyta</taxon>
        <taxon>Tracheophyta</taxon>
        <taxon>Polypodiopsida</taxon>
        <taxon>Polypodiidae</taxon>
        <taxon>Polypodiales</taxon>
        <taxon>Lindsaeineae</taxon>
        <taxon>Lindsaeaceae</taxon>
        <taxon>Lindsaea</taxon>
    </lineage>
</organism>
<dbReference type="Pfam" id="PF00238">
    <property type="entry name" value="Ribosomal_L14"/>
    <property type="match status" value="1"/>
</dbReference>